<accession>K9LHI5</accession>
<evidence type="ECO:0000256" key="2">
    <source>
        <dbReference type="ARBA" id="ARBA00008712"/>
    </source>
</evidence>
<dbReference type="InterPro" id="IPR026645">
    <property type="entry name" value="Dermatopontin"/>
</dbReference>
<comment type="similarity">
    <text evidence="2">Belongs to the dermatopontin family.</text>
</comment>
<dbReference type="GO" id="GO:0030199">
    <property type="term" value="P:collagen fibril organization"/>
    <property type="evidence" value="ECO:0007669"/>
    <property type="project" value="TreeGrafter"/>
</dbReference>
<reference evidence="6" key="1">
    <citation type="submission" date="2011-06" db="EMBL/GenBank/DDBJ databases">
        <title>Cloning and characterization of the expressed genes TNF, AIF, Dermatopontin and VAMP in Ostrea edulis.</title>
        <authorList>
            <person name="Martin-Gomez L."/>
            <person name="Villalba A."/>
            <person name="Abollo E."/>
        </authorList>
    </citation>
    <scope>NUCLEOTIDE SEQUENCE</scope>
    <source>
        <strain evidence="6">G11-07120_4960</strain>
    </source>
</reference>
<dbReference type="PANTHER" id="PTHR15040">
    <property type="entry name" value="DERMATOPONTIN-RELATED"/>
    <property type="match status" value="1"/>
</dbReference>
<dbReference type="AlphaFoldDB" id="K9LHI5"/>
<keyword evidence="3" id="KW-0964">Secreted</keyword>
<evidence type="ECO:0000256" key="5">
    <source>
        <dbReference type="SAM" id="SignalP"/>
    </source>
</evidence>
<keyword evidence="4" id="KW-1015">Disulfide bond</keyword>
<dbReference type="GO" id="GO:0005615">
    <property type="term" value="C:extracellular space"/>
    <property type="evidence" value="ECO:0007669"/>
    <property type="project" value="TreeGrafter"/>
</dbReference>
<dbReference type="GO" id="GO:0031012">
    <property type="term" value="C:extracellular matrix"/>
    <property type="evidence" value="ECO:0007669"/>
    <property type="project" value="TreeGrafter"/>
</dbReference>
<evidence type="ECO:0000256" key="4">
    <source>
        <dbReference type="ARBA" id="ARBA00023157"/>
    </source>
</evidence>
<proteinExistence type="evidence at transcript level"/>
<dbReference type="PANTHER" id="PTHR15040:SF3">
    <property type="entry name" value="SI:DKEY-14D8.6-RELATED"/>
    <property type="match status" value="1"/>
</dbReference>
<protein>
    <submittedName>
        <fullName evidence="6">Dermatopontin</fullName>
    </submittedName>
</protein>
<feature type="signal peptide" evidence="5">
    <location>
        <begin position="1"/>
        <end position="18"/>
    </location>
</feature>
<evidence type="ECO:0000256" key="3">
    <source>
        <dbReference type="ARBA" id="ARBA00022525"/>
    </source>
</evidence>
<name>K9LHI5_OSTED</name>
<sequence>MRALTFVLFTLMYMEASAQWQNDWDRPLNFQCSSNNAISYITSVHDNRKEDRRFNFHCRPVHTGSGSVSCHLSGYANNYDQPVLYTCPNGGYLNGVSSIHNNRKEDRQYRFRCCAPSSGYYHTDCTWTGWVNNWDEYFSYSVPRNYVIRGINSIHNNRKE</sequence>
<evidence type="ECO:0000256" key="1">
    <source>
        <dbReference type="ARBA" id="ARBA00004613"/>
    </source>
</evidence>
<feature type="chain" id="PRO_5003933146" evidence="5">
    <location>
        <begin position="19"/>
        <end position="160"/>
    </location>
</feature>
<dbReference type="Pfam" id="PF14704">
    <property type="entry name" value="DERM"/>
    <property type="match status" value="1"/>
</dbReference>
<comment type="subcellular location">
    <subcellularLocation>
        <location evidence="1">Secreted</location>
    </subcellularLocation>
</comment>
<keyword evidence="5" id="KW-0732">Signal</keyword>
<dbReference type="EMBL" id="JN091868">
    <property type="protein sequence ID" value="AFJ91810.1"/>
    <property type="molecule type" value="mRNA"/>
</dbReference>
<evidence type="ECO:0000313" key="6">
    <source>
        <dbReference type="EMBL" id="AFJ91810.1"/>
    </source>
</evidence>
<organism evidence="6">
    <name type="scientific">Ostrea edulis</name>
    <name type="common">Native oyster</name>
    <name type="synonym">European flat oyster</name>
    <dbReference type="NCBI Taxonomy" id="37623"/>
    <lineage>
        <taxon>Eukaryota</taxon>
        <taxon>Metazoa</taxon>
        <taxon>Spiralia</taxon>
        <taxon>Lophotrochozoa</taxon>
        <taxon>Mollusca</taxon>
        <taxon>Bivalvia</taxon>
        <taxon>Autobranchia</taxon>
        <taxon>Pteriomorphia</taxon>
        <taxon>Ostreida</taxon>
        <taxon>Ostreoidea</taxon>
        <taxon>Ostreidae</taxon>
        <taxon>Ostrea</taxon>
    </lineage>
</organism>